<evidence type="ECO:0000256" key="2">
    <source>
        <dbReference type="ARBA" id="ARBA00016807"/>
    </source>
</evidence>
<evidence type="ECO:0000313" key="9">
    <source>
        <dbReference type="Proteomes" id="UP001652620"/>
    </source>
</evidence>
<proteinExistence type="predicted"/>
<name>A0ABM3JIA8_BACDO</name>
<keyword evidence="3" id="KW-0805">Transcription regulation</keyword>
<dbReference type="PANTHER" id="PTHR46114:SF1">
    <property type="entry name" value="ZAD DOMAIN-CONTAINING PROTEIN"/>
    <property type="match status" value="1"/>
</dbReference>
<dbReference type="Proteomes" id="UP001652620">
    <property type="component" value="Chromosome 1"/>
</dbReference>
<organism evidence="9 10">
    <name type="scientific">Bactrocera dorsalis</name>
    <name type="common">Oriental fruit fly</name>
    <name type="synonym">Dacus dorsalis</name>
    <dbReference type="NCBI Taxonomy" id="27457"/>
    <lineage>
        <taxon>Eukaryota</taxon>
        <taxon>Metazoa</taxon>
        <taxon>Ecdysozoa</taxon>
        <taxon>Arthropoda</taxon>
        <taxon>Hexapoda</taxon>
        <taxon>Insecta</taxon>
        <taxon>Pterygota</taxon>
        <taxon>Neoptera</taxon>
        <taxon>Endopterygota</taxon>
        <taxon>Diptera</taxon>
        <taxon>Brachycera</taxon>
        <taxon>Muscomorpha</taxon>
        <taxon>Tephritoidea</taxon>
        <taxon>Tephritidae</taxon>
        <taxon>Bactrocera</taxon>
        <taxon>Bactrocera</taxon>
    </lineage>
</organism>
<evidence type="ECO:0000256" key="5">
    <source>
        <dbReference type="ARBA" id="ARBA00023163"/>
    </source>
</evidence>
<gene>
    <name evidence="10" type="primary">LOC125777712</name>
</gene>
<evidence type="ECO:0000256" key="3">
    <source>
        <dbReference type="ARBA" id="ARBA00023015"/>
    </source>
</evidence>
<keyword evidence="9" id="KW-1185">Reference proteome</keyword>
<comment type="subunit">
    <text evidence="1">Self-associates forming complexes of several hundred monomers.</text>
</comment>
<dbReference type="RefSeq" id="XP_049308959.1">
    <property type="nucleotide sequence ID" value="XM_049453002.1"/>
</dbReference>
<dbReference type="Pfam" id="PF13873">
    <property type="entry name" value="Myb_DNA-bind_5"/>
    <property type="match status" value="1"/>
</dbReference>
<sequence>MGYNMSLKIHFLDPHLDSFSENLEALGDDYGESFHQDISAMEKRYQGKWSASSIGSNILRSKTTTPEQYEKLADIMATKRDVAQGFQQRPKEEVKEFWEEIANDLNALGPPSKDSSTWRKVWIDWKCYIKRKLSANKKEIMSTGGGQCRLQPISPLEEKVIALTGLETCTSGIRGARAYGDSAQVQDVAQTSEMDISACSEDRNEIPSCSRVSSQRRERRTDKESASSLLKEQIALQKEFYEDTKNHNEAAVNKMEEVVTYLRRMNRSLECMADTAVKQLQEQKRHNKMKEELLREKVEIKFRMLKLDPNYKSDSE</sequence>
<evidence type="ECO:0000256" key="4">
    <source>
        <dbReference type="ARBA" id="ARBA00023125"/>
    </source>
</evidence>
<feature type="domain" description="Myb/SANT-like DNA-binding" evidence="8">
    <location>
        <begin position="60"/>
        <end position="134"/>
    </location>
</feature>
<evidence type="ECO:0000313" key="10">
    <source>
        <dbReference type="RefSeq" id="XP_049308959.1"/>
    </source>
</evidence>
<evidence type="ECO:0000256" key="1">
    <source>
        <dbReference type="ARBA" id="ARBA00011764"/>
    </source>
</evidence>
<dbReference type="PANTHER" id="PTHR46114">
    <property type="entry name" value="APPLE DOMAIN-CONTAINING PROTEIN"/>
    <property type="match status" value="1"/>
</dbReference>
<dbReference type="InterPro" id="IPR028002">
    <property type="entry name" value="Myb_DNA-bind_5"/>
</dbReference>
<reference evidence="9" key="1">
    <citation type="submission" date="2025-05" db="UniProtKB">
        <authorList>
            <consortium name="RefSeq"/>
        </authorList>
    </citation>
    <scope>NUCLEOTIDE SEQUENCE [LARGE SCALE GENOMIC DNA]</scope>
</reference>
<keyword evidence="5" id="KW-0804">Transcription</keyword>
<evidence type="ECO:0000256" key="6">
    <source>
        <dbReference type="ARBA" id="ARBA00025466"/>
    </source>
</evidence>
<protein>
    <recommendedName>
        <fullName evidence="2">Regulatory protein zeste</fullName>
    </recommendedName>
</protein>
<evidence type="ECO:0000256" key="7">
    <source>
        <dbReference type="SAM" id="MobiDB-lite"/>
    </source>
</evidence>
<feature type="compositionally biased region" description="Basic and acidic residues" evidence="7">
    <location>
        <begin position="215"/>
        <end position="225"/>
    </location>
</feature>
<dbReference type="GeneID" id="125777712"/>
<feature type="region of interest" description="Disordered" evidence="7">
    <location>
        <begin position="207"/>
        <end position="226"/>
    </location>
</feature>
<comment type="function">
    <text evidence="6">Involved in transvection phenomena (= synapsis-dependent gene expression), where the synaptic pairing of chromosomes carrying genes with which zeste interacts influences the expression of these genes. Zeste binds to DNA and stimulates transcription from a nearby promoter.</text>
</comment>
<keyword evidence="4" id="KW-0238">DNA-binding</keyword>
<evidence type="ECO:0000259" key="8">
    <source>
        <dbReference type="Pfam" id="PF13873"/>
    </source>
</evidence>
<reference evidence="10" key="2">
    <citation type="submission" date="2025-08" db="UniProtKB">
        <authorList>
            <consortium name="RefSeq"/>
        </authorList>
    </citation>
    <scope>IDENTIFICATION</scope>
    <source>
        <tissue evidence="10">Adult</tissue>
    </source>
</reference>
<accession>A0ABM3JIA8</accession>